<proteinExistence type="predicted"/>
<dbReference type="SUPFAM" id="SSF49373">
    <property type="entry name" value="Invasin/intimin cell-adhesion fragments"/>
    <property type="match status" value="2"/>
</dbReference>
<dbReference type="EMBL" id="KB206398">
    <property type="protein sequence ID" value="ELP92019.1"/>
    <property type="molecule type" value="Genomic_DNA"/>
</dbReference>
<dbReference type="Gene3D" id="2.60.40.1080">
    <property type="match status" value="3"/>
</dbReference>
<sequence length="638" mass="70028">KINEQHMLRVYGNPGNTLISSDKLSYSSQNSQIVNVDNNGKITGKGVGSTIITVIYTENGKVLQNSITINVSTSAVTTQISITADTYSFAVNNEITITVTAQPNSRVLSASEVNCVATDSTILDVKGSFVIGGKNAGTTTLTCTYIDSGLQFSDSKSFTVYEQSLSIETDSDSIQVGSTVTIRVYSEPNHVIIPNTELTITSSKEEVLTASNEGVLTAKTSGTSEITVTYNSLTAKKQFTVFEDQTPRITVVVPTTTIYVYQSVSFDVFLEPGHTKLEPSEDLLFGCSNCVAIEINDKNLTVFGLDVGTSEMNVHYIQGTTRLDAKVVFTVILGTIHPTKISVSFNNATVAQGNPFSFSVLISPPKTTERGVEVSVSPEDFYVSKNVALYAENTFTVTPQKIGTYTITAKSTDVPTLIATFTLYVEETNTRGYGLLATGVTPEGGWYDCNKQWAPQDNITIQGVTYDYMPNDSPMCWAATSANIIDWYQNSINLTNVPEHCPNGFNKWSNGTEKANDNTAYSQSEVYEYFRVCSTNQGYYIQAGLNWFFTGASQLQYPQNYEKGFRYQEYEGFDKKQRVADDINFYSDRGRDYYVREFKNAVVGGFKNGSPMGISVYYKNGGGHALTLWGYELGDADV</sequence>
<name>A0A0A1UFX9_ENTIV</name>
<dbReference type="RefSeq" id="XP_004258790.1">
    <property type="nucleotide sequence ID" value="XM_004258742.1"/>
</dbReference>
<accession>A0A0A1UFX9</accession>
<dbReference type="KEGG" id="eiv:EIN_388430"/>
<keyword evidence="2" id="KW-1185">Reference proteome</keyword>
<dbReference type="InterPro" id="IPR038765">
    <property type="entry name" value="Papain-like_cys_pep_sf"/>
</dbReference>
<feature type="non-terminal residue" evidence="1">
    <location>
        <position position="1"/>
    </location>
</feature>
<dbReference type="AlphaFoldDB" id="A0A0A1UFX9"/>
<reference evidence="1 2" key="1">
    <citation type="submission" date="2012-10" db="EMBL/GenBank/DDBJ databases">
        <authorList>
            <person name="Zafar N."/>
            <person name="Inman J."/>
            <person name="Hall N."/>
            <person name="Lorenzi H."/>
            <person name="Caler E."/>
        </authorList>
    </citation>
    <scope>NUCLEOTIDE SEQUENCE [LARGE SCALE GENOMIC DNA]</scope>
    <source>
        <strain evidence="1 2">IP1</strain>
    </source>
</reference>
<dbReference type="SUPFAM" id="SSF54001">
    <property type="entry name" value="Cysteine proteinases"/>
    <property type="match status" value="1"/>
</dbReference>
<gene>
    <name evidence="1" type="ORF">EIN_388430</name>
</gene>
<dbReference type="GeneID" id="14890969"/>
<dbReference type="InterPro" id="IPR008964">
    <property type="entry name" value="Invasin/intimin_cell_adhesion"/>
</dbReference>
<evidence type="ECO:0000313" key="1">
    <source>
        <dbReference type="EMBL" id="ELP92019.1"/>
    </source>
</evidence>
<protein>
    <submittedName>
        <fullName evidence="1">Bacterial Ig family (Group 2) protein</fullName>
    </submittedName>
</protein>
<dbReference type="Gene3D" id="3.90.70.10">
    <property type="entry name" value="Cysteine proteinases"/>
    <property type="match status" value="1"/>
</dbReference>
<dbReference type="VEuPathDB" id="AmoebaDB:EIN_388430"/>
<organism evidence="1 2">
    <name type="scientific">Entamoeba invadens IP1</name>
    <dbReference type="NCBI Taxonomy" id="370355"/>
    <lineage>
        <taxon>Eukaryota</taxon>
        <taxon>Amoebozoa</taxon>
        <taxon>Evosea</taxon>
        <taxon>Archamoebae</taxon>
        <taxon>Mastigamoebida</taxon>
        <taxon>Entamoebidae</taxon>
        <taxon>Entamoeba</taxon>
    </lineage>
</organism>
<evidence type="ECO:0000313" key="2">
    <source>
        <dbReference type="Proteomes" id="UP000014680"/>
    </source>
</evidence>
<dbReference type="Proteomes" id="UP000014680">
    <property type="component" value="Unassembled WGS sequence"/>
</dbReference>